<dbReference type="Proteomes" id="UP000829685">
    <property type="component" value="Unassembled WGS sequence"/>
</dbReference>
<dbReference type="Pfam" id="PF07690">
    <property type="entry name" value="MFS_1"/>
    <property type="match status" value="1"/>
</dbReference>
<organism evidence="7 8">
    <name type="scientific">Neoarthrinium moseri</name>
    <dbReference type="NCBI Taxonomy" id="1658444"/>
    <lineage>
        <taxon>Eukaryota</taxon>
        <taxon>Fungi</taxon>
        <taxon>Dikarya</taxon>
        <taxon>Ascomycota</taxon>
        <taxon>Pezizomycotina</taxon>
        <taxon>Sordariomycetes</taxon>
        <taxon>Xylariomycetidae</taxon>
        <taxon>Amphisphaeriales</taxon>
        <taxon>Apiosporaceae</taxon>
        <taxon>Neoarthrinium</taxon>
    </lineage>
</organism>
<feature type="transmembrane region" description="Helical" evidence="5">
    <location>
        <begin position="313"/>
        <end position="331"/>
    </location>
</feature>
<feature type="transmembrane region" description="Helical" evidence="5">
    <location>
        <begin position="168"/>
        <end position="194"/>
    </location>
</feature>
<feature type="transmembrane region" description="Helical" evidence="5">
    <location>
        <begin position="200"/>
        <end position="219"/>
    </location>
</feature>
<feature type="domain" description="Major facilitator superfamily (MFS) profile" evidence="6">
    <location>
        <begin position="39"/>
        <end position="469"/>
    </location>
</feature>
<accession>A0A9P9WJI3</accession>
<feature type="transmembrane region" description="Helical" evidence="5">
    <location>
        <begin position="411"/>
        <end position="436"/>
    </location>
</feature>
<feature type="transmembrane region" description="Helical" evidence="5">
    <location>
        <begin position="112"/>
        <end position="131"/>
    </location>
</feature>
<evidence type="ECO:0000256" key="2">
    <source>
        <dbReference type="ARBA" id="ARBA00022692"/>
    </source>
</evidence>
<keyword evidence="3 5" id="KW-1133">Transmembrane helix</keyword>
<evidence type="ECO:0000256" key="5">
    <source>
        <dbReference type="SAM" id="Phobius"/>
    </source>
</evidence>
<keyword evidence="8" id="KW-1185">Reference proteome</keyword>
<evidence type="ECO:0000256" key="4">
    <source>
        <dbReference type="ARBA" id="ARBA00023136"/>
    </source>
</evidence>
<reference evidence="7" key="1">
    <citation type="submission" date="2021-03" db="EMBL/GenBank/DDBJ databases">
        <title>Revisited historic fungal species revealed as producer of novel bioactive compounds through whole genome sequencing and comparative genomics.</title>
        <authorList>
            <person name="Vignolle G.A."/>
            <person name="Hochenegger N."/>
            <person name="Mach R.L."/>
            <person name="Mach-Aigner A.R."/>
            <person name="Javad Rahimi M."/>
            <person name="Salim K.A."/>
            <person name="Chan C.M."/>
            <person name="Lim L.B.L."/>
            <person name="Cai F."/>
            <person name="Druzhinina I.S."/>
            <person name="U'Ren J.M."/>
            <person name="Derntl C."/>
        </authorList>
    </citation>
    <scope>NUCLEOTIDE SEQUENCE</scope>
    <source>
        <strain evidence="7">TUCIM 5799</strain>
    </source>
</reference>
<evidence type="ECO:0000256" key="1">
    <source>
        <dbReference type="ARBA" id="ARBA00004141"/>
    </source>
</evidence>
<evidence type="ECO:0000259" key="6">
    <source>
        <dbReference type="PROSITE" id="PS50850"/>
    </source>
</evidence>
<dbReference type="PANTHER" id="PTHR23502:SF157">
    <property type="entry name" value="MAJOR FACILITATOR SUPERFAMILY (MFS) PROFILE DOMAIN-CONTAINING PROTEIN-RELATED"/>
    <property type="match status" value="1"/>
</dbReference>
<dbReference type="PROSITE" id="PS50850">
    <property type="entry name" value="MFS"/>
    <property type="match status" value="1"/>
</dbReference>
<dbReference type="OrthoDB" id="5410178at2759"/>
<comment type="caution">
    <text evidence="7">The sequence shown here is derived from an EMBL/GenBank/DDBJ whole genome shotgun (WGS) entry which is preliminary data.</text>
</comment>
<dbReference type="AlphaFoldDB" id="A0A9P9WJI3"/>
<dbReference type="GO" id="GO:0016020">
    <property type="term" value="C:membrane"/>
    <property type="evidence" value="ECO:0007669"/>
    <property type="project" value="UniProtKB-SubCell"/>
</dbReference>
<feature type="transmembrane region" description="Helical" evidence="5">
    <location>
        <begin position="448"/>
        <end position="467"/>
    </location>
</feature>
<dbReference type="SUPFAM" id="SSF103473">
    <property type="entry name" value="MFS general substrate transporter"/>
    <property type="match status" value="1"/>
</dbReference>
<evidence type="ECO:0000256" key="3">
    <source>
        <dbReference type="ARBA" id="ARBA00022989"/>
    </source>
</evidence>
<dbReference type="PANTHER" id="PTHR23502">
    <property type="entry name" value="MAJOR FACILITATOR SUPERFAMILY"/>
    <property type="match status" value="1"/>
</dbReference>
<feature type="transmembrane region" description="Helical" evidence="5">
    <location>
        <begin position="80"/>
        <end position="100"/>
    </location>
</feature>
<dbReference type="GO" id="GO:0022857">
    <property type="term" value="F:transmembrane transporter activity"/>
    <property type="evidence" value="ECO:0007669"/>
    <property type="project" value="InterPro"/>
</dbReference>
<keyword evidence="4 5" id="KW-0472">Membrane</keyword>
<gene>
    <name evidence="7" type="ORF">JX265_007478</name>
</gene>
<comment type="subcellular location">
    <subcellularLocation>
        <location evidence="1">Membrane</location>
        <topology evidence="1">Multi-pass membrane protein</topology>
    </subcellularLocation>
</comment>
<proteinExistence type="predicted"/>
<dbReference type="Gene3D" id="1.20.1250.20">
    <property type="entry name" value="MFS general substrate transporter like domains"/>
    <property type="match status" value="1"/>
</dbReference>
<sequence length="498" mass="54534">MTASPRLSILDEQGLELTPDGQHVRWSRANQRHPRNWSKARKAYDTGLIIWVDVYTTAVNSAGGAAASEARHEYGISTTMSVFVFVTLYLLGQGVGGVIFPPYSEAFGRKKLYIVSTGLYSIFCVMIAVVPSLAGVAIGRFMTGVLSGIPTTITSGSIEDLFNAKDRIWCIFLWAMISNLGLALGPIMSAYIIAALGWRWVFYIAAIVLAVTTCSLFALRESRPSLILSREVAMIRESTGLDDLQALNPDFTPDLSTFARMALFRPARLFFTEPIIFMVAVISAVAAAIVYLFTVALPTVYEQFGFSEESASLPFLAIGLGLILSVFTRLIDDRIVARLQQQGRPLKPEDKLLGFSTGAPALACGLWWFAWTIPPHVPNLPWIVPTLALIFVGYALNEFDTVLIGYVADSYLSYSASGFAAVALLRSILSATFPLFAPRMFERLSANVAMSILAALGTGFCIVPKLFTRYGERIRAKSKFAAHSLQVYEENGVDENGY</sequence>
<dbReference type="EMBL" id="JAFIMR010000019">
    <property type="protein sequence ID" value="KAI1866902.1"/>
    <property type="molecule type" value="Genomic_DNA"/>
</dbReference>
<dbReference type="FunFam" id="1.20.1250.20:FF:000475">
    <property type="entry name" value="MFS multidrug transporter, putative"/>
    <property type="match status" value="1"/>
</dbReference>
<evidence type="ECO:0000313" key="8">
    <source>
        <dbReference type="Proteomes" id="UP000829685"/>
    </source>
</evidence>
<keyword evidence="2 5" id="KW-0812">Transmembrane</keyword>
<evidence type="ECO:0000313" key="7">
    <source>
        <dbReference type="EMBL" id="KAI1866902.1"/>
    </source>
</evidence>
<feature type="transmembrane region" description="Helical" evidence="5">
    <location>
        <begin position="352"/>
        <end position="370"/>
    </location>
</feature>
<feature type="transmembrane region" description="Helical" evidence="5">
    <location>
        <begin position="382"/>
        <end position="399"/>
    </location>
</feature>
<dbReference type="InterPro" id="IPR036259">
    <property type="entry name" value="MFS_trans_sf"/>
</dbReference>
<name>A0A9P9WJI3_9PEZI</name>
<feature type="transmembrane region" description="Helical" evidence="5">
    <location>
        <begin position="269"/>
        <end position="293"/>
    </location>
</feature>
<dbReference type="InterPro" id="IPR011701">
    <property type="entry name" value="MFS"/>
</dbReference>
<protein>
    <recommendedName>
        <fullName evidence="6">Major facilitator superfamily (MFS) profile domain-containing protein</fullName>
    </recommendedName>
</protein>
<dbReference type="InterPro" id="IPR020846">
    <property type="entry name" value="MFS_dom"/>
</dbReference>